<dbReference type="InterPro" id="IPR013022">
    <property type="entry name" value="Xyl_isomerase-like_TIM-brl"/>
</dbReference>
<feature type="domain" description="Xylose isomerase-like TIM barrel" evidence="1">
    <location>
        <begin position="1"/>
        <end position="229"/>
    </location>
</feature>
<proteinExistence type="predicted"/>
<dbReference type="Pfam" id="PF01261">
    <property type="entry name" value="AP_endonuc_2"/>
    <property type="match status" value="1"/>
</dbReference>
<dbReference type="GO" id="GO:0016853">
    <property type="term" value="F:isomerase activity"/>
    <property type="evidence" value="ECO:0007669"/>
    <property type="project" value="UniProtKB-KW"/>
</dbReference>
<name>A0A9E5JVG9_9GAMM</name>
<organism evidence="2 3">
    <name type="scientific">Pseudomaricurvus hydrocarbonicus</name>
    <dbReference type="NCBI Taxonomy" id="1470433"/>
    <lineage>
        <taxon>Bacteria</taxon>
        <taxon>Pseudomonadati</taxon>
        <taxon>Pseudomonadota</taxon>
        <taxon>Gammaproteobacteria</taxon>
        <taxon>Cellvibrionales</taxon>
        <taxon>Cellvibrionaceae</taxon>
        <taxon>Pseudomaricurvus</taxon>
    </lineage>
</organism>
<evidence type="ECO:0000313" key="2">
    <source>
        <dbReference type="EMBL" id="NHO65635.1"/>
    </source>
</evidence>
<gene>
    <name evidence="2" type="ORF">G8770_08790</name>
</gene>
<dbReference type="InterPro" id="IPR050312">
    <property type="entry name" value="IolE/XylAMocC-like"/>
</dbReference>
<dbReference type="Gene3D" id="3.20.20.150">
    <property type="entry name" value="Divalent-metal-dependent TIM barrel enzymes"/>
    <property type="match status" value="1"/>
</dbReference>
<dbReference type="PANTHER" id="PTHR12110:SF41">
    <property type="entry name" value="INOSOSE DEHYDRATASE"/>
    <property type="match status" value="1"/>
</dbReference>
<dbReference type="SUPFAM" id="SSF51658">
    <property type="entry name" value="Xylose isomerase-like"/>
    <property type="match status" value="1"/>
</dbReference>
<evidence type="ECO:0000313" key="3">
    <source>
        <dbReference type="Proteomes" id="UP000787472"/>
    </source>
</evidence>
<dbReference type="Proteomes" id="UP000787472">
    <property type="component" value="Unassembled WGS sequence"/>
</dbReference>
<sequence>MGFDAFTLPIEQPELIDIDTVRAALTEHPLRLYVSGAYGPDRDLTHEDPALRRNSLDYIRASLAICQQLGVSIMAGPAYSAVGKRRKIPAEQKQREWQLAVEGLTQAGNMAADHGVTLAIEPLNRFETDLINTAAQVKALIRDIDLPSVKIHLDTFHMNIEEESVYDAIVLAGQDLVYVDASESHRGTPGQGQVHWQQVARALRDINYRGDCIIESFTPACEEIADAAAIWRPLAPSQDSLAREGGAFLQQLFAHPPSLK</sequence>
<protein>
    <submittedName>
        <fullName evidence="2">Sugar phosphate isomerase/epimerase</fullName>
    </submittedName>
</protein>
<comment type="caution">
    <text evidence="2">The sequence shown here is derived from an EMBL/GenBank/DDBJ whole genome shotgun (WGS) entry which is preliminary data.</text>
</comment>
<reference evidence="2" key="1">
    <citation type="submission" date="2020-03" db="EMBL/GenBank/DDBJ databases">
        <authorList>
            <person name="Guo F."/>
        </authorList>
    </citation>
    <scope>NUCLEOTIDE SEQUENCE</scope>
    <source>
        <strain evidence="2">JCM 30134</strain>
    </source>
</reference>
<keyword evidence="3" id="KW-1185">Reference proteome</keyword>
<dbReference type="AlphaFoldDB" id="A0A9E5JVG9"/>
<dbReference type="PANTHER" id="PTHR12110">
    <property type="entry name" value="HYDROXYPYRUVATE ISOMERASE"/>
    <property type="match status" value="1"/>
</dbReference>
<evidence type="ECO:0000259" key="1">
    <source>
        <dbReference type="Pfam" id="PF01261"/>
    </source>
</evidence>
<dbReference type="InterPro" id="IPR036237">
    <property type="entry name" value="Xyl_isomerase-like_sf"/>
</dbReference>
<keyword evidence="2" id="KW-0413">Isomerase</keyword>
<dbReference type="EMBL" id="JAAONZ010000005">
    <property type="protein sequence ID" value="NHO65635.1"/>
    <property type="molecule type" value="Genomic_DNA"/>
</dbReference>
<accession>A0A9E5JVG9</accession>